<evidence type="ECO:0000313" key="1">
    <source>
        <dbReference type="EMBL" id="CAG8633601.1"/>
    </source>
</evidence>
<comment type="caution">
    <text evidence="1">The sequence shown here is derived from an EMBL/GenBank/DDBJ whole genome shotgun (WGS) entry which is preliminary data.</text>
</comment>
<dbReference type="EMBL" id="CAJVPT010018371">
    <property type="protein sequence ID" value="CAG8633601.1"/>
    <property type="molecule type" value="Genomic_DNA"/>
</dbReference>
<keyword evidence="2" id="KW-1185">Reference proteome</keyword>
<evidence type="ECO:0000313" key="2">
    <source>
        <dbReference type="Proteomes" id="UP000789525"/>
    </source>
</evidence>
<organism evidence="1 2">
    <name type="scientific">Acaulospora colombiana</name>
    <dbReference type="NCBI Taxonomy" id="27376"/>
    <lineage>
        <taxon>Eukaryota</taxon>
        <taxon>Fungi</taxon>
        <taxon>Fungi incertae sedis</taxon>
        <taxon>Mucoromycota</taxon>
        <taxon>Glomeromycotina</taxon>
        <taxon>Glomeromycetes</taxon>
        <taxon>Diversisporales</taxon>
        <taxon>Acaulosporaceae</taxon>
        <taxon>Acaulospora</taxon>
    </lineage>
</organism>
<dbReference type="Proteomes" id="UP000789525">
    <property type="component" value="Unassembled WGS sequence"/>
</dbReference>
<name>A0ACA9N966_9GLOM</name>
<reference evidence="1" key="1">
    <citation type="submission" date="2021-06" db="EMBL/GenBank/DDBJ databases">
        <authorList>
            <person name="Kallberg Y."/>
            <person name="Tangrot J."/>
            <person name="Rosling A."/>
        </authorList>
    </citation>
    <scope>NUCLEOTIDE SEQUENCE</scope>
    <source>
        <strain evidence="1">CL356</strain>
    </source>
</reference>
<gene>
    <name evidence="1" type="ORF">ACOLOM_LOCUS7714</name>
</gene>
<sequence length="85" mass="8938">MPQSPPLENTGEQQAMGATAPGQGIKGEMASDAEQRKGYFGGIVEPGEATKQQAAGDSINPAVKVAQDSADRAAAKYQEDKEKRF</sequence>
<proteinExistence type="predicted"/>
<protein>
    <submittedName>
        <fullName evidence="1">10521_t:CDS:1</fullName>
    </submittedName>
</protein>
<accession>A0ACA9N966</accession>